<proteinExistence type="predicted"/>
<dbReference type="EMBL" id="CADCTG010000150">
    <property type="protein sequence ID" value="CAA9244248.1"/>
    <property type="molecule type" value="Genomic_DNA"/>
</dbReference>
<evidence type="ECO:0000256" key="1">
    <source>
        <dbReference type="SAM" id="MobiDB-lite"/>
    </source>
</evidence>
<sequence>MHLRAPEGRTHRRVGLRRPPLDGARRLADGTRAAGRGAGSGGRGLVPRLASIAAPGGGRGDGRIHVFLRAVVRRRLAQ</sequence>
<organism evidence="2">
    <name type="scientific">uncultured Acetobacteraceae bacterium</name>
    <dbReference type="NCBI Taxonomy" id="169975"/>
    <lineage>
        <taxon>Bacteria</taxon>
        <taxon>Pseudomonadati</taxon>
        <taxon>Pseudomonadota</taxon>
        <taxon>Alphaproteobacteria</taxon>
        <taxon>Acetobacterales</taxon>
        <taxon>Acetobacteraceae</taxon>
        <taxon>environmental samples</taxon>
    </lineage>
</organism>
<accession>A0A6J4I8B2</accession>
<name>A0A6J4I8B2_9PROT</name>
<protein>
    <submittedName>
        <fullName evidence="2">Uncharacterized protein</fullName>
    </submittedName>
</protein>
<evidence type="ECO:0000313" key="2">
    <source>
        <dbReference type="EMBL" id="CAA9244248.1"/>
    </source>
</evidence>
<reference evidence="2" key="1">
    <citation type="submission" date="2020-02" db="EMBL/GenBank/DDBJ databases">
        <authorList>
            <person name="Meier V. D."/>
        </authorList>
    </citation>
    <scope>NUCLEOTIDE SEQUENCE</scope>
    <source>
        <strain evidence="2">AVDCRST_MAG08</strain>
    </source>
</reference>
<feature type="region of interest" description="Disordered" evidence="1">
    <location>
        <begin position="1"/>
        <end position="46"/>
    </location>
</feature>
<dbReference type="AlphaFoldDB" id="A0A6J4I8B2"/>
<feature type="compositionally biased region" description="Basic and acidic residues" evidence="1">
    <location>
        <begin position="19"/>
        <end position="29"/>
    </location>
</feature>
<gene>
    <name evidence="2" type="ORF">AVDCRST_MAG08-1785</name>
</gene>